<evidence type="ECO:0000256" key="2">
    <source>
        <dbReference type="ARBA" id="ARBA00023015"/>
    </source>
</evidence>
<evidence type="ECO:0000259" key="8">
    <source>
        <dbReference type="PROSITE" id="PS50048"/>
    </source>
</evidence>
<dbReference type="GO" id="GO:0000981">
    <property type="term" value="F:DNA-binding transcription factor activity, RNA polymerase II-specific"/>
    <property type="evidence" value="ECO:0007669"/>
    <property type="project" value="InterPro"/>
</dbReference>
<dbReference type="SUPFAM" id="SSF57701">
    <property type="entry name" value="Zn2/Cys6 DNA-binding domain"/>
    <property type="match status" value="1"/>
</dbReference>
<dbReference type="InterPro" id="IPR051089">
    <property type="entry name" value="prtT"/>
</dbReference>
<accession>A0A0A1UX22</accession>
<evidence type="ECO:0000256" key="3">
    <source>
        <dbReference type="ARBA" id="ARBA00023125"/>
    </source>
</evidence>
<sequence length="654" mass="73254">MADVNSNVASPAKPRKRRIPTSCGACRQSKAKCDGRRPCSRCRSLRKVCKFEERPKESHELRIDELQKQVEDLQTKIRQQEEAITSVEARSGHAISTSFASLDRHPFGTYEAVEPIVAASPESSRAGASLKSGNRSSIEQVSPLRAERSTVPFRINLVETPDVVVAGLTTLDQACSYFLTFFQGCDRYVPVFDPQYDSMESVRSRSSILFSAICTVGCRALTGTDSQQWRLLNFHLRRTINAAISVPAMLSLETIQALLVRACYTSERSLLVAAATRMAVDLGLPNAYDSLMSRVLSASWGPASDASVQDEAILMRKTRTWLHILNMSHILHVDAGDFLALGFNGDARRSRVLLKKPLMRKQDMCLWPQVELNALRTQMYSRLCNRIHTDAEIMDIVSDAMLDINVWYDDWNRIFDPKDPHSPWLLLNMQVQRCWGVTMALCRAIRTTGVENVDVMSPTQKQMLAMAQEALWQHLGIITQEPRLYLQNLRFAMDFVWAKCVFCYLLLLKLTMLLPNEASRSGNDLIDRGHILLSELGEAGGGLLNGHRSNTGKVYLQLLETGIDKFSSAIGNGRRNHTDAIRNPAPNNGSILQIEEGQDSFVPEQFVFDWDFPGLTLFSSSVTDTGWLDDILLEALNGTDEFMGFGWSTTDTTN</sequence>
<evidence type="ECO:0000313" key="10">
    <source>
        <dbReference type="Proteomes" id="UP000030151"/>
    </source>
</evidence>
<keyword evidence="6" id="KW-0175">Coiled coil</keyword>
<evidence type="ECO:0000256" key="6">
    <source>
        <dbReference type="SAM" id="Coils"/>
    </source>
</evidence>
<dbReference type="PANTHER" id="PTHR31845">
    <property type="entry name" value="FINGER DOMAIN PROTEIN, PUTATIVE-RELATED"/>
    <property type="match status" value="1"/>
</dbReference>
<comment type="subcellular location">
    <subcellularLocation>
        <location evidence="1">Nucleus</location>
    </subcellularLocation>
</comment>
<dbReference type="EMBL" id="JELW01000006">
    <property type="protein sequence ID" value="EXV01906.1"/>
    <property type="molecule type" value="Genomic_DNA"/>
</dbReference>
<dbReference type="CDD" id="cd12148">
    <property type="entry name" value="fungal_TF_MHR"/>
    <property type="match status" value="1"/>
</dbReference>
<keyword evidence="2" id="KW-0805">Transcription regulation</keyword>
<evidence type="ECO:0000256" key="4">
    <source>
        <dbReference type="ARBA" id="ARBA00023163"/>
    </source>
</evidence>
<evidence type="ECO:0000313" key="9">
    <source>
        <dbReference type="EMBL" id="EXV01906.1"/>
    </source>
</evidence>
<keyword evidence="3" id="KW-0238">DNA-binding</keyword>
<keyword evidence="4" id="KW-0804">Transcription</keyword>
<comment type="caution">
    <text evidence="9">The sequence shown here is derived from an EMBL/GenBank/DDBJ whole genome shotgun (WGS) entry which is preliminary data.</text>
</comment>
<protein>
    <submittedName>
        <fullName evidence="9">Zn(2)-Cys(6) zinc finger domain protein</fullName>
    </submittedName>
</protein>
<gene>
    <name evidence="9" type="ORF">X797_004740</name>
</gene>
<proteinExistence type="predicted"/>
<dbReference type="SMART" id="SM00066">
    <property type="entry name" value="GAL4"/>
    <property type="match status" value="1"/>
</dbReference>
<feature type="domain" description="Zn(2)-C6 fungal-type" evidence="8">
    <location>
        <begin position="22"/>
        <end position="51"/>
    </location>
</feature>
<dbReference type="OrthoDB" id="4454541at2759"/>
<dbReference type="InterPro" id="IPR001138">
    <property type="entry name" value="Zn2Cys6_DnaBD"/>
</dbReference>
<dbReference type="GO" id="GO:0005634">
    <property type="term" value="C:nucleus"/>
    <property type="evidence" value="ECO:0007669"/>
    <property type="project" value="UniProtKB-SubCell"/>
</dbReference>
<dbReference type="Pfam" id="PF00172">
    <property type="entry name" value="Zn_clus"/>
    <property type="match status" value="1"/>
</dbReference>
<dbReference type="Proteomes" id="UP000030151">
    <property type="component" value="Unassembled WGS sequence"/>
</dbReference>
<dbReference type="GO" id="GO:0008270">
    <property type="term" value="F:zinc ion binding"/>
    <property type="evidence" value="ECO:0007669"/>
    <property type="project" value="InterPro"/>
</dbReference>
<organism evidence="9 10">
    <name type="scientific">Metarhizium robertsii</name>
    <dbReference type="NCBI Taxonomy" id="568076"/>
    <lineage>
        <taxon>Eukaryota</taxon>
        <taxon>Fungi</taxon>
        <taxon>Dikarya</taxon>
        <taxon>Ascomycota</taxon>
        <taxon>Pezizomycotina</taxon>
        <taxon>Sordariomycetes</taxon>
        <taxon>Hypocreomycetidae</taxon>
        <taxon>Hypocreales</taxon>
        <taxon>Clavicipitaceae</taxon>
        <taxon>Metarhizium</taxon>
    </lineage>
</organism>
<reference evidence="9 10" key="1">
    <citation type="submission" date="2014-02" db="EMBL/GenBank/DDBJ databases">
        <title>The genome sequence of the entomopathogenic fungus Metarhizium robertsii ARSEF 2575.</title>
        <authorList>
            <person name="Giuliano Garisto Donzelli B."/>
            <person name="Roe B.A."/>
            <person name="Macmil S.L."/>
            <person name="Krasnoff S.B."/>
            <person name="Gibson D.M."/>
        </authorList>
    </citation>
    <scope>NUCLEOTIDE SEQUENCE [LARGE SCALE GENOMIC DNA]</scope>
    <source>
        <strain evidence="9 10">ARSEF 2575</strain>
    </source>
</reference>
<dbReference type="eggNOG" id="ENOG502SKEK">
    <property type="taxonomic scope" value="Eukaryota"/>
</dbReference>
<dbReference type="PROSITE" id="PS50048">
    <property type="entry name" value="ZN2_CY6_FUNGAL_2"/>
    <property type="match status" value="1"/>
</dbReference>
<dbReference type="PANTHER" id="PTHR31845:SF33">
    <property type="entry name" value="ZN(II)2CYS6 TRANSCRIPTION FACTOR (EUROFUNG)"/>
    <property type="match status" value="1"/>
</dbReference>
<dbReference type="AlphaFoldDB" id="A0A0A1UX22"/>
<dbReference type="GO" id="GO:0000976">
    <property type="term" value="F:transcription cis-regulatory region binding"/>
    <property type="evidence" value="ECO:0007669"/>
    <property type="project" value="TreeGrafter"/>
</dbReference>
<keyword evidence="5" id="KW-0539">Nucleus</keyword>
<dbReference type="CDD" id="cd00067">
    <property type="entry name" value="GAL4"/>
    <property type="match status" value="1"/>
</dbReference>
<name>A0A0A1UX22_9HYPO</name>
<evidence type="ECO:0000256" key="7">
    <source>
        <dbReference type="SAM" id="MobiDB-lite"/>
    </source>
</evidence>
<feature type="region of interest" description="Disordered" evidence="7">
    <location>
        <begin position="1"/>
        <end position="21"/>
    </location>
</feature>
<evidence type="ECO:0000256" key="1">
    <source>
        <dbReference type="ARBA" id="ARBA00004123"/>
    </source>
</evidence>
<dbReference type="PROSITE" id="PS00463">
    <property type="entry name" value="ZN2_CY6_FUNGAL_1"/>
    <property type="match status" value="1"/>
</dbReference>
<evidence type="ECO:0000256" key="5">
    <source>
        <dbReference type="ARBA" id="ARBA00023242"/>
    </source>
</evidence>
<dbReference type="HOGENOM" id="CLU_028616_1_0_1"/>
<feature type="coiled-coil region" evidence="6">
    <location>
        <begin position="56"/>
        <end position="90"/>
    </location>
</feature>
<dbReference type="Gene3D" id="4.10.240.10">
    <property type="entry name" value="Zn(2)-C6 fungal-type DNA-binding domain"/>
    <property type="match status" value="1"/>
</dbReference>
<dbReference type="InterPro" id="IPR036864">
    <property type="entry name" value="Zn2-C6_fun-type_DNA-bd_sf"/>
</dbReference>